<gene>
    <name evidence="2" type="ORF">OPV22_033980</name>
</gene>
<accession>A0AAV8Q3H7</accession>
<name>A0AAV8Q3H7_ENSVE</name>
<sequence length="130" mass="13815">MPRAAAGHLLTVGLTGEGGVAVAVARGAEPGRGCCHEAFPQPERRRPKRAGLVALPGVLRLVNRVGFGQPPVSVHAAPSIKGVPFLFRLGKAQHTAQPITRTNHGRQCPRGASHPPHLPRLRSEPDTNTW</sequence>
<dbReference type="AlphaFoldDB" id="A0AAV8Q3H7"/>
<proteinExistence type="predicted"/>
<organism evidence="2 3">
    <name type="scientific">Ensete ventricosum</name>
    <name type="common">Abyssinian banana</name>
    <name type="synonym">Musa ensete</name>
    <dbReference type="NCBI Taxonomy" id="4639"/>
    <lineage>
        <taxon>Eukaryota</taxon>
        <taxon>Viridiplantae</taxon>
        <taxon>Streptophyta</taxon>
        <taxon>Embryophyta</taxon>
        <taxon>Tracheophyta</taxon>
        <taxon>Spermatophyta</taxon>
        <taxon>Magnoliopsida</taxon>
        <taxon>Liliopsida</taxon>
        <taxon>Zingiberales</taxon>
        <taxon>Musaceae</taxon>
        <taxon>Ensete</taxon>
    </lineage>
</organism>
<protein>
    <recommendedName>
        <fullName evidence="4">Secreted protein</fullName>
    </recommendedName>
</protein>
<reference evidence="2 3" key="1">
    <citation type="submission" date="2022-12" db="EMBL/GenBank/DDBJ databases">
        <title>Chromosome-scale assembly of the Ensete ventricosum genome.</title>
        <authorList>
            <person name="Dussert Y."/>
            <person name="Stocks J."/>
            <person name="Wendawek A."/>
            <person name="Woldeyes F."/>
            <person name="Nichols R.A."/>
            <person name="Borrell J.S."/>
        </authorList>
    </citation>
    <scope>NUCLEOTIDE SEQUENCE [LARGE SCALE GENOMIC DNA]</scope>
    <source>
        <strain evidence="3">cv. Maze</strain>
        <tissue evidence="2">Seeds</tissue>
    </source>
</reference>
<comment type="caution">
    <text evidence="2">The sequence shown here is derived from an EMBL/GenBank/DDBJ whole genome shotgun (WGS) entry which is preliminary data.</text>
</comment>
<evidence type="ECO:0000256" key="1">
    <source>
        <dbReference type="SAM" id="MobiDB-lite"/>
    </source>
</evidence>
<evidence type="ECO:0008006" key="4">
    <source>
        <dbReference type="Google" id="ProtNLM"/>
    </source>
</evidence>
<feature type="region of interest" description="Disordered" evidence="1">
    <location>
        <begin position="94"/>
        <end position="130"/>
    </location>
</feature>
<dbReference type="EMBL" id="JAQQAF010000009">
    <property type="protein sequence ID" value="KAJ8461054.1"/>
    <property type="molecule type" value="Genomic_DNA"/>
</dbReference>
<feature type="compositionally biased region" description="Basic and acidic residues" evidence="1">
    <location>
        <begin position="121"/>
        <end position="130"/>
    </location>
</feature>
<keyword evidence="3" id="KW-1185">Reference proteome</keyword>
<dbReference type="Proteomes" id="UP001222027">
    <property type="component" value="Unassembled WGS sequence"/>
</dbReference>
<evidence type="ECO:0000313" key="3">
    <source>
        <dbReference type="Proteomes" id="UP001222027"/>
    </source>
</evidence>
<evidence type="ECO:0000313" key="2">
    <source>
        <dbReference type="EMBL" id="KAJ8461054.1"/>
    </source>
</evidence>